<protein>
    <recommendedName>
        <fullName evidence="3">SDR family NAD(P)-dependent oxidoreductase</fullName>
    </recommendedName>
</protein>
<name>A0A382T6W4_9ZZZZ</name>
<dbReference type="InterPro" id="IPR036291">
    <property type="entry name" value="NAD(P)-bd_dom_sf"/>
</dbReference>
<evidence type="ECO:0000256" key="1">
    <source>
        <dbReference type="ARBA" id="ARBA00006484"/>
    </source>
</evidence>
<dbReference type="Gene3D" id="3.40.50.720">
    <property type="entry name" value="NAD(P)-binding Rossmann-like Domain"/>
    <property type="match status" value="1"/>
</dbReference>
<organism evidence="2">
    <name type="scientific">marine metagenome</name>
    <dbReference type="NCBI Taxonomy" id="408172"/>
    <lineage>
        <taxon>unclassified sequences</taxon>
        <taxon>metagenomes</taxon>
        <taxon>ecological metagenomes</taxon>
    </lineage>
</organism>
<accession>A0A382T6W4</accession>
<dbReference type="Pfam" id="PF00106">
    <property type="entry name" value="adh_short"/>
    <property type="match status" value="1"/>
</dbReference>
<dbReference type="PRINTS" id="PR00081">
    <property type="entry name" value="GDHRDH"/>
</dbReference>
<gene>
    <name evidence="2" type="ORF">METZ01_LOCUS369905</name>
</gene>
<evidence type="ECO:0000313" key="2">
    <source>
        <dbReference type="EMBL" id="SVD17051.1"/>
    </source>
</evidence>
<evidence type="ECO:0008006" key="3">
    <source>
        <dbReference type="Google" id="ProtNLM"/>
    </source>
</evidence>
<dbReference type="InterPro" id="IPR002347">
    <property type="entry name" value="SDR_fam"/>
</dbReference>
<dbReference type="PANTHER" id="PTHR42879">
    <property type="entry name" value="3-OXOACYL-(ACYL-CARRIER-PROTEIN) REDUCTASE"/>
    <property type="match status" value="1"/>
</dbReference>
<feature type="non-terminal residue" evidence="2">
    <location>
        <position position="135"/>
    </location>
</feature>
<dbReference type="CDD" id="cd05233">
    <property type="entry name" value="SDR_c"/>
    <property type="match status" value="1"/>
</dbReference>
<dbReference type="AlphaFoldDB" id="A0A382T6W4"/>
<dbReference type="EMBL" id="UINC01133865">
    <property type="protein sequence ID" value="SVD17051.1"/>
    <property type="molecule type" value="Genomic_DNA"/>
</dbReference>
<proteinExistence type="inferred from homology"/>
<reference evidence="2" key="1">
    <citation type="submission" date="2018-05" db="EMBL/GenBank/DDBJ databases">
        <authorList>
            <person name="Lanie J.A."/>
            <person name="Ng W.-L."/>
            <person name="Kazmierczak K.M."/>
            <person name="Andrzejewski T.M."/>
            <person name="Davidsen T.M."/>
            <person name="Wayne K.J."/>
            <person name="Tettelin H."/>
            <person name="Glass J.I."/>
            <person name="Rusch D."/>
            <person name="Podicherti R."/>
            <person name="Tsui H.-C.T."/>
            <person name="Winkler M.E."/>
        </authorList>
    </citation>
    <scope>NUCLEOTIDE SEQUENCE</scope>
</reference>
<dbReference type="SUPFAM" id="SSF51735">
    <property type="entry name" value="NAD(P)-binding Rossmann-fold domains"/>
    <property type="match status" value="1"/>
</dbReference>
<sequence>MAEAELLDRRALVTGGGRGIGKAIALELARAGARLALLARTRSDLDEVAAEIDALGREDCRVVVADLGETDQVREGLAELLDAWGGVDVLVNNAAILGPIGRTDRVSPEAWTQTLQVNLFACFLCTHLVLPGMIQ</sequence>
<dbReference type="PANTHER" id="PTHR42879:SF2">
    <property type="entry name" value="3-OXOACYL-[ACYL-CARRIER-PROTEIN] REDUCTASE FABG"/>
    <property type="match status" value="1"/>
</dbReference>
<dbReference type="InterPro" id="IPR050259">
    <property type="entry name" value="SDR"/>
</dbReference>
<comment type="similarity">
    <text evidence="1">Belongs to the short-chain dehydrogenases/reductases (SDR) family.</text>
</comment>